<proteinExistence type="predicted"/>
<dbReference type="PANTHER" id="PTHR23416:SF78">
    <property type="entry name" value="LIPOPOLYSACCHARIDE BIOSYNTHESIS O-ACETYL TRANSFERASE WBBJ-RELATED"/>
    <property type="match status" value="1"/>
</dbReference>
<gene>
    <name evidence="1" type="ORF">NSCAC_0122</name>
</gene>
<dbReference type="KEGG" id="ntg:NSCAC_0122"/>
<dbReference type="Gene3D" id="2.160.10.10">
    <property type="entry name" value="Hexapeptide repeat proteins"/>
    <property type="match status" value="1"/>
</dbReference>
<dbReference type="InterPro" id="IPR011004">
    <property type="entry name" value="Trimer_LpxA-like_sf"/>
</dbReference>
<name>A0A7G1Q7Y0_9GAMM</name>
<dbReference type="SUPFAM" id="SSF51161">
    <property type="entry name" value="Trimeric LpxA-like enzymes"/>
    <property type="match status" value="1"/>
</dbReference>
<dbReference type="GO" id="GO:0016740">
    <property type="term" value="F:transferase activity"/>
    <property type="evidence" value="ECO:0007669"/>
    <property type="project" value="UniProtKB-KW"/>
</dbReference>
<dbReference type="RefSeq" id="WP_197744524.1">
    <property type="nucleotide sequence ID" value="NZ_LR778175.1"/>
</dbReference>
<dbReference type="EMBL" id="LR778175">
    <property type="protein sequence ID" value="CAB1274345.1"/>
    <property type="molecule type" value="Genomic_DNA"/>
</dbReference>
<dbReference type="CDD" id="cd04647">
    <property type="entry name" value="LbH_MAT_like"/>
    <property type="match status" value="1"/>
</dbReference>
<organism evidence="1 2">
    <name type="scientific">Candidatus Nitrosacidococcus tergens</name>
    <dbReference type="NCBI Taxonomy" id="553981"/>
    <lineage>
        <taxon>Bacteria</taxon>
        <taxon>Pseudomonadati</taxon>
        <taxon>Pseudomonadota</taxon>
        <taxon>Gammaproteobacteria</taxon>
        <taxon>Chromatiales</taxon>
        <taxon>Chromatiaceae</taxon>
        <taxon>Candidatus Nitrosacidococcus</taxon>
    </lineage>
</organism>
<dbReference type="InterPro" id="IPR051159">
    <property type="entry name" value="Hexapeptide_acetyltransf"/>
</dbReference>
<dbReference type="AlphaFoldDB" id="A0A7G1Q7Y0"/>
<keyword evidence="1" id="KW-0808">Transferase</keyword>
<reference evidence="1 2" key="1">
    <citation type="submission" date="2020-03" db="EMBL/GenBank/DDBJ databases">
        <authorList>
            <person name="Picone N."/>
        </authorList>
    </citation>
    <scope>NUCLEOTIDE SEQUENCE [LARGE SCALE GENOMIC DNA]</scope>
    <source>
        <strain evidence="1">NSCAC1</strain>
    </source>
</reference>
<dbReference type="Pfam" id="PF14602">
    <property type="entry name" value="Hexapep_2"/>
    <property type="match status" value="1"/>
</dbReference>
<evidence type="ECO:0000313" key="1">
    <source>
        <dbReference type="EMBL" id="CAB1274345.1"/>
    </source>
</evidence>
<dbReference type="PANTHER" id="PTHR23416">
    <property type="entry name" value="SIALIC ACID SYNTHASE-RELATED"/>
    <property type="match status" value="1"/>
</dbReference>
<protein>
    <submittedName>
        <fullName evidence="1">Transferase hexapeptide repeat containing protein</fullName>
    </submittedName>
</protein>
<accession>A0A7G1Q7Y0</accession>
<evidence type="ECO:0000313" key="2">
    <source>
        <dbReference type="Proteomes" id="UP000516072"/>
    </source>
</evidence>
<keyword evidence="2" id="KW-1185">Reference proteome</keyword>
<sequence length="198" mass="21503">MADRLGFPRVVDSFLGIDKLGKDCQISPTVTVMRIGVSKSDQQIVLGNQVILFDYIRLVLGDTVLLPSAQLIIQDKTIINVGCYLSGEGGLIIEEEVLIGPHVRILSAGHEIHQGSPVVSHNEITHAPIRIGHGAWVGAGATILQGVDLGIGCVVGASSVVTRSIPPYGVAIGNPAKVKHYRRGHKPKQYWWFWRNFI</sequence>
<dbReference type="Proteomes" id="UP000516072">
    <property type="component" value="Chromosome"/>
</dbReference>
<dbReference type="InterPro" id="IPR001451">
    <property type="entry name" value="Hexapep"/>
</dbReference>